<dbReference type="SFLD" id="SFLDG01129">
    <property type="entry name" value="C1.5:_HAD__Beta-PGM__Phosphata"/>
    <property type="match status" value="1"/>
</dbReference>
<gene>
    <name evidence="1" type="ORF">GCM10011496_20620</name>
</gene>
<reference evidence="1" key="1">
    <citation type="journal article" date="2014" name="Int. J. Syst. Evol. Microbiol.">
        <title>Complete genome sequence of Corynebacterium casei LMG S-19264T (=DSM 44701T), isolated from a smear-ripened cheese.</title>
        <authorList>
            <consortium name="US DOE Joint Genome Institute (JGI-PGF)"/>
            <person name="Walter F."/>
            <person name="Albersmeier A."/>
            <person name="Kalinowski J."/>
            <person name="Ruckert C."/>
        </authorList>
    </citation>
    <scope>NUCLEOTIDE SEQUENCE</scope>
    <source>
        <strain evidence="1">CGMCC 1.15322</strain>
    </source>
</reference>
<dbReference type="InterPro" id="IPR023214">
    <property type="entry name" value="HAD_sf"/>
</dbReference>
<dbReference type="SUPFAM" id="SSF56784">
    <property type="entry name" value="HAD-like"/>
    <property type="match status" value="1"/>
</dbReference>
<dbReference type="SFLD" id="SFLDS00003">
    <property type="entry name" value="Haloacid_Dehalogenase"/>
    <property type="match status" value="1"/>
</dbReference>
<evidence type="ECO:0000313" key="2">
    <source>
        <dbReference type="Proteomes" id="UP000620596"/>
    </source>
</evidence>
<protein>
    <submittedName>
        <fullName evidence="1">Haloacid dehalogenase</fullName>
    </submittedName>
</protein>
<accession>A0A916SGW3</accession>
<dbReference type="InterPro" id="IPR036412">
    <property type="entry name" value="HAD-like_sf"/>
</dbReference>
<keyword evidence="2" id="KW-1185">Reference proteome</keyword>
<dbReference type="RefSeq" id="WP_188708416.1">
    <property type="nucleotide sequence ID" value="NZ_BMIG01000006.1"/>
</dbReference>
<organism evidence="1 2">
    <name type="scientific">Polaromonas eurypsychrophila</name>
    <dbReference type="NCBI Taxonomy" id="1614635"/>
    <lineage>
        <taxon>Bacteria</taxon>
        <taxon>Pseudomonadati</taxon>
        <taxon>Pseudomonadota</taxon>
        <taxon>Betaproteobacteria</taxon>
        <taxon>Burkholderiales</taxon>
        <taxon>Comamonadaceae</taxon>
        <taxon>Polaromonas</taxon>
    </lineage>
</organism>
<proteinExistence type="predicted"/>
<dbReference type="InterPro" id="IPR023198">
    <property type="entry name" value="PGP-like_dom2"/>
</dbReference>
<name>A0A916SGW3_9BURK</name>
<dbReference type="EMBL" id="BMIG01000006">
    <property type="protein sequence ID" value="GGA99406.1"/>
    <property type="molecule type" value="Genomic_DNA"/>
</dbReference>
<dbReference type="Gene3D" id="3.40.50.1000">
    <property type="entry name" value="HAD superfamily/HAD-like"/>
    <property type="match status" value="1"/>
</dbReference>
<dbReference type="Gene3D" id="1.10.150.240">
    <property type="entry name" value="Putative phosphatase, domain 2"/>
    <property type="match status" value="1"/>
</dbReference>
<dbReference type="CDD" id="cd02603">
    <property type="entry name" value="HAD_sEH-N_like"/>
    <property type="match status" value="1"/>
</dbReference>
<dbReference type="PANTHER" id="PTHR43611:SF3">
    <property type="entry name" value="FLAVIN MONONUCLEOTIDE HYDROLASE 1, CHLOROPLATIC"/>
    <property type="match status" value="1"/>
</dbReference>
<dbReference type="InterPro" id="IPR006439">
    <property type="entry name" value="HAD-SF_hydro_IA"/>
</dbReference>
<dbReference type="Pfam" id="PF00702">
    <property type="entry name" value="Hydrolase"/>
    <property type="match status" value="1"/>
</dbReference>
<reference evidence="1" key="2">
    <citation type="submission" date="2020-09" db="EMBL/GenBank/DDBJ databases">
        <authorList>
            <person name="Sun Q."/>
            <person name="Zhou Y."/>
        </authorList>
    </citation>
    <scope>NUCLEOTIDE SEQUENCE</scope>
    <source>
        <strain evidence="1">CGMCC 1.15322</strain>
    </source>
</reference>
<sequence>MNQELTHPEQVPAVKALLFDLGGVLIDIDFGRAFEHWRCLSALPLEGIRAAFRFDDAYEKHERGEIGATEYFAHLINKLQLRDDPEGIAQGWNAIFTGQITETLALVNAARTSLPCYAFSNSNAVHQAAWSRMYPAVVQAFDRIFVSSDIGFRKPERRAFEHIAREINTPPGAILFFDDLVDNVTGARAAGLQAVFVRSPADVRVALAALGCMLPLPTASP</sequence>
<comment type="caution">
    <text evidence="1">The sequence shown here is derived from an EMBL/GenBank/DDBJ whole genome shotgun (WGS) entry which is preliminary data.</text>
</comment>
<dbReference type="NCBIfam" id="TIGR01509">
    <property type="entry name" value="HAD-SF-IA-v3"/>
    <property type="match status" value="1"/>
</dbReference>
<dbReference type="PRINTS" id="PR00413">
    <property type="entry name" value="HADHALOGNASE"/>
</dbReference>
<dbReference type="Proteomes" id="UP000620596">
    <property type="component" value="Unassembled WGS sequence"/>
</dbReference>
<evidence type="ECO:0000313" key="1">
    <source>
        <dbReference type="EMBL" id="GGA99406.1"/>
    </source>
</evidence>
<dbReference type="AlphaFoldDB" id="A0A916SGW3"/>
<dbReference type="PANTHER" id="PTHR43611">
    <property type="entry name" value="ALPHA-D-GLUCOSE 1-PHOSPHATE PHOSPHATASE"/>
    <property type="match status" value="1"/>
</dbReference>